<feature type="transmembrane region" description="Helical" evidence="2">
    <location>
        <begin position="644"/>
        <end position="662"/>
    </location>
</feature>
<feature type="transmembrane region" description="Helical" evidence="2">
    <location>
        <begin position="356"/>
        <end position="377"/>
    </location>
</feature>
<dbReference type="PRINTS" id="PR00702">
    <property type="entry name" value="ACRIFLAVINRP"/>
</dbReference>
<dbReference type="Gene3D" id="3.30.70.1320">
    <property type="entry name" value="Multidrug efflux transporter AcrB pore domain like"/>
    <property type="match status" value="1"/>
</dbReference>
<feature type="transmembrane region" description="Helical" evidence="2">
    <location>
        <begin position="587"/>
        <end position="608"/>
    </location>
</feature>
<protein>
    <submittedName>
        <fullName evidence="3">Efflux RND transporter permease subunit</fullName>
    </submittedName>
</protein>
<proteinExistence type="predicted"/>
<feature type="transmembrane region" description="Helical" evidence="2">
    <location>
        <begin position="498"/>
        <end position="523"/>
    </location>
</feature>
<feature type="transmembrane region" description="Helical" evidence="2">
    <location>
        <begin position="529"/>
        <end position="556"/>
    </location>
</feature>
<dbReference type="SUPFAM" id="SSF82714">
    <property type="entry name" value="Multidrug efflux transporter AcrB TolC docking domain, DN and DC subdomains"/>
    <property type="match status" value="1"/>
</dbReference>
<feature type="transmembrane region" description="Helical" evidence="2">
    <location>
        <begin position="1177"/>
        <end position="1199"/>
    </location>
</feature>
<sequence>MIDMLEGVLRRPKTVFVLMLALLVAGVFSYISIPKEDSPDIDVPVFYVSIAQQGISPEDAERLLIRPMETELRGLDGLKEITAIASEGHAGIVLEFDISFDKDEAMADVRDKVDSAKGKLPADAEEPTISETNFALVPTITIALSGNVPERTLYQHARRLKDQVEAIDTVRSADLKGHREEVLEVLIDSQKLESYAITQQELLTSLSNNNQLVPAGFIDGGQGRFNVKVPGLIETALDVYSLPIKQSGEGVVTLSDVAEIRRTFKDASSYTRVNGNPAIALDVTKRIGTNIIENNLAIRAVVDEATKDWPETIKVDYMIDMSSNIFEVLGSLQSSIMTAIFLVMILVLAALGLRSALLVGLAIPTSFMVGFLILSGLGYTVNIMVMFGLVLTVGMLVDGAIVMVEYADRKVHDGMEEREAYIRAARLMFWPIVSSTATTLVAFLPMLLWPGVAGEFMSYLPIMVIIVLTAALLTAMVFLPVTGYIFATITHFMERNAAGVLAVVFGLVFAGSAAEFVLMAFGLSLEPEAMVATVSILALVCVATFFVVSIASYAVLRPFVRWRRERAALEAEAEEGQPEKTYRPVTFVSLAFEMVAVGFALAFGYFLATNKPGVITGPVESILTFLAGLSQPLEVLSHSIALETAFYLVVCGLTLAAIWAAYRMMSPAVHLLEGLFDGARLRLGFGSRTSSADNGKPSDLQFDTGTVKGFTGLYVRHLKLLAGNPIGNILTLVFVLGSCFAIFAAFSSNPTGVEFFVDEEPDQAVVLVSARGNMSAAESLEIVKQVEAEVLQTAGIQNVITSAFPPGGGSGPNFIGGVQDKPDDVVGEMTLELAKYCCRRKANEIFAEILDRTADIPGIKVETRKIEGGPPTGKDIQLEVKSTDYDTMVAQVARIRSHLDQMEHLQNQEDGRPLPGIEWQITIDREQAGRYQAGIGSVGNMVQLVTNGVLIGKYRPTDSEDEVDIRVRLPADERTLDRFDQLRLQTALGLVPIANFIDRAPEQKVSSIVRRDGLYSMMLKAGVDKEALDADGNPVTVDAKVKELSAWLDTQTFPDNVFLQFRGADEDQKESGEFLMKAMIASLFLMFLILLTQFNSFYQTFLTLSTVIMSVMGVLLGMLLTGQKFSIIMTGTGVVALAGIVVNNAIVLIDTYNRFREDGFEPLDAILKTSGQRLRPILLTTITTIVGLIPMATAVNLDFFSQTIAVGGITAIWWIQLSTAVIAGLAFSTILTLIMIPVMIALPSTWVKSVMAIWVWNKNRHQPAVNTAPETGTVEPDADQDVEWTDPQQEQERPAAKVVAMPKPSVPKVPPQEELPHAAE</sequence>
<feature type="transmembrane region" description="Helical" evidence="2">
    <location>
        <begin position="1101"/>
        <end position="1121"/>
    </location>
</feature>
<comment type="caution">
    <text evidence="3">The sequence shown here is derived from an EMBL/GenBank/DDBJ whole genome shotgun (WGS) entry which is preliminary data.</text>
</comment>
<keyword evidence="2" id="KW-0472">Membrane</keyword>
<gene>
    <name evidence="3" type="ORF">M0H32_18870</name>
</gene>
<dbReference type="EMBL" id="JALNMJ010000014">
    <property type="protein sequence ID" value="MCK7614238.1"/>
    <property type="molecule type" value="Genomic_DNA"/>
</dbReference>
<feature type="transmembrane region" description="Helical" evidence="2">
    <location>
        <begin position="328"/>
        <end position="349"/>
    </location>
</feature>
<dbReference type="SUPFAM" id="SSF82866">
    <property type="entry name" value="Multidrug efflux transporter AcrB transmembrane domain"/>
    <property type="match status" value="2"/>
</dbReference>
<dbReference type="PANTHER" id="PTHR32063:SF0">
    <property type="entry name" value="SWARMING MOTILITY PROTEIN SWRC"/>
    <property type="match status" value="1"/>
</dbReference>
<organism evidence="3 4">
    <name type="scientific">Roseibium sediminicola</name>
    <dbReference type="NCBI Taxonomy" id="2933272"/>
    <lineage>
        <taxon>Bacteria</taxon>
        <taxon>Pseudomonadati</taxon>
        <taxon>Pseudomonadota</taxon>
        <taxon>Alphaproteobacteria</taxon>
        <taxon>Hyphomicrobiales</taxon>
        <taxon>Stappiaceae</taxon>
        <taxon>Roseibium</taxon>
    </lineage>
</organism>
<dbReference type="RefSeq" id="WP_248156708.1">
    <property type="nucleotide sequence ID" value="NZ_JALNMJ010000014.1"/>
</dbReference>
<dbReference type="Gene3D" id="1.20.1640.10">
    <property type="entry name" value="Multidrug efflux transporter AcrB transmembrane domain"/>
    <property type="match status" value="2"/>
</dbReference>
<feature type="transmembrane region" description="Helical" evidence="2">
    <location>
        <begin position="1211"/>
        <end position="1242"/>
    </location>
</feature>
<feature type="transmembrane region" description="Helical" evidence="2">
    <location>
        <begin position="460"/>
        <end position="486"/>
    </location>
</feature>
<feature type="region of interest" description="Disordered" evidence="1">
    <location>
        <begin position="1264"/>
        <end position="1320"/>
    </location>
</feature>
<dbReference type="InterPro" id="IPR001036">
    <property type="entry name" value="Acrflvin-R"/>
</dbReference>
<evidence type="ECO:0000256" key="2">
    <source>
        <dbReference type="SAM" id="Phobius"/>
    </source>
</evidence>
<dbReference type="Pfam" id="PF00873">
    <property type="entry name" value="ACR_tran"/>
    <property type="match status" value="2"/>
</dbReference>
<dbReference type="Gene3D" id="3.30.70.1440">
    <property type="entry name" value="Multidrug efflux transporter AcrB pore domain"/>
    <property type="match status" value="1"/>
</dbReference>
<dbReference type="Gene3D" id="3.30.2090.10">
    <property type="entry name" value="Multidrug efflux transporter AcrB TolC docking domain, DN and DC subdomains"/>
    <property type="match status" value="2"/>
</dbReference>
<reference evidence="3" key="1">
    <citation type="submission" date="2022-04" db="EMBL/GenBank/DDBJ databases">
        <title>Roseibium sp. CAU 1639 isolated from mud.</title>
        <authorList>
            <person name="Kim W."/>
        </authorList>
    </citation>
    <scope>NUCLEOTIDE SEQUENCE</scope>
    <source>
        <strain evidence="3">CAU 1639</strain>
    </source>
</reference>
<keyword evidence="2" id="KW-1133">Transmembrane helix</keyword>
<feature type="transmembrane region" description="Helical" evidence="2">
    <location>
        <begin position="383"/>
        <end position="406"/>
    </location>
</feature>
<evidence type="ECO:0000313" key="3">
    <source>
        <dbReference type="EMBL" id="MCK7614238.1"/>
    </source>
</evidence>
<evidence type="ECO:0000313" key="4">
    <source>
        <dbReference type="Proteomes" id="UP001431221"/>
    </source>
</evidence>
<feature type="transmembrane region" description="Helical" evidence="2">
    <location>
        <begin position="1127"/>
        <end position="1149"/>
    </location>
</feature>
<evidence type="ECO:0000256" key="1">
    <source>
        <dbReference type="SAM" id="MobiDB-lite"/>
    </source>
</evidence>
<feature type="transmembrane region" description="Helical" evidence="2">
    <location>
        <begin position="1074"/>
        <end position="1094"/>
    </location>
</feature>
<dbReference type="Gene3D" id="3.30.70.1430">
    <property type="entry name" value="Multidrug efflux transporter AcrB pore domain"/>
    <property type="match status" value="2"/>
</dbReference>
<feature type="transmembrane region" description="Helical" evidence="2">
    <location>
        <begin position="726"/>
        <end position="746"/>
    </location>
</feature>
<accession>A0ABT0GXS6</accession>
<dbReference type="Proteomes" id="UP001431221">
    <property type="component" value="Unassembled WGS sequence"/>
</dbReference>
<keyword evidence="2" id="KW-0812">Transmembrane</keyword>
<dbReference type="InterPro" id="IPR027463">
    <property type="entry name" value="AcrB_DN_DC_subdom"/>
</dbReference>
<feature type="transmembrane region" description="Helical" evidence="2">
    <location>
        <begin position="427"/>
        <end position="448"/>
    </location>
</feature>
<dbReference type="SUPFAM" id="SSF82693">
    <property type="entry name" value="Multidrug efflux transporter AcrB pore domain, PN1, PN2, PC1 and PC2 subdomains"/>
    <property type="match status" value="2"/>
</dbReference>
<keyword evidence="4" id="KW-1185">Reference proteome</keyword>
<name>A0ABT0GXS6_9HYPH</name>
<dbReference type="PANTHER" id="PTHR32063">
    <property type="match status" value="1"/>
</dbReference>